<name>A0ABN0YHA0_9CAUL</name>
<keyword evidence="1" id="KW-0812">Transmembrane</keyword>
<dbReference type="Proteomes" id="UP001500791">
    <property type="component" value="Unassembled WGS sequence"/>
</dbReference>
<dbReference type="RefSeq" id="WP_167177616.1">
    <property type="nucleotide sequence ID" value="NZ_BAAAEJ010000007.1"/>
</dbReference>
<comment type="caution">
    <text evidence="2">The sequence shown here is derived from an EMBL/GenBank/DDBJ whole genome shotgun (WGS) entry which is preliminary data.</text>
</comment>
<proteinExistence type="predicted"/>
<reference evidence="2 3" key="1">
    <citation type="journal article" date="2019" name="Int. J. Syst. Evol. Microbiol.">
        <title>The Global Catalogue of Microorganisms (GCM) 10K type strain sequencing project: providing services to taxonomists for standard genome sequencing and annotation.</title>
        <authorList>
            <consortium name="The Broad Institute Genomics Platform"/>
            <consortium name="The Broad Institute Genome Sequencing Center for Infectious Disease"/>
            <person name="Wu L."/>
            <person name="Ma J."/>
        </authorList>
    </citation>
    <scope>NUCLEOTIDE SEQUENCE [LARGE SCALE GENOMIC DNA]</scope>
    <source>
        <strain evidence="2 3">JCM 13476</strain>
    </source>
</reference>
<keyword evidence="3" id="KW-1185">Reference proteome</keyword>
<keyword evidence="1" id="KW-1133">Transmembrane helix</keyword>
<evidence type="ECO:0000313" key="2">
    <source>
        <dbReference type="EMBL" id="GAA0394863.1"/>
    </source>
</evidence>
<organism evidence="2 3">
    <name type="scientific">Brevundimonas terrae</name>
    <dbReference type="NCBI Taxonomy" id="363631"/>
    <lineage>
        <taxon>Bacteria</taxon>
        <taxon>Pseudomonadati</taxon>
        <taxon>Pseudomonadota</taxon>
        <taxon>Alphaproteobacteria</taxon>
        <taxon>Caulobacterales</taxon>
        <taxon>Caulobacteraceae</taxon>
        <taxon>Brevundimonas</taxon>
    </lineage>
</organism>
<dbReference type="EMBL" id="BAAAEJ010000007">
    <property type="protein sequence ID" value="GAA0394863.1"/>
    <property type="molecule type" value="Genomic_DNA"/>
</dbReference>
<gene>
    <name evidence="2" type="ORF">GCM10009093_21820</name>
</gene>
<evidence type="ECO:0000256" key="1">
    <source>
        <dbReference type="SAM" id="Phobius"/>
    </source>
</evidence>
<accession>A0ABN0YHA0</accession>
<protein>
    <submittedName>
        <fullName evidence="2">Uncharacterized protein</fullName>
    </submittedName>
</protein>
<sequence>MNKSPFTITISLLQLCFAVGVQILIVAIAIGGLFSRVEAMEATVAPITRGDFARMEERVSHIQGDIAWIRGQLEKDQGR</sequence>
<keyword evidence="1" id="KW-0472">Membrane</keyword>
<evidence type="ECO:0000313" key="3">
    <source>
        <dbReference type="Proteomes" id="UP001500791"/>
    </source>
</evidence>
<feature type="transmembrane region" description="Helical" evidence="1">
    <location>
        <begin position="12"/>
        <end position="34"/>
    </location>
</feature>